<gene>
    <name evidence="1" type="ORF">HK105_206540</name>
</gene>
<dbReference type="Proteomes" id="UP001527925">
    <property type="component" value="Unassembled WGS sequence"/>
</dbReference>
<evidence type="ECO:0000313" key="1">
    <source>
        <dbReference type="EMBL" id="KAL2913949.1"/>
    </source>
</evidence>
<comment type="caution">
    <text evidence="1">The sequence shown here is derived from an EMBL/GenBank/DDBJ whole genome shotgun (WGS) entry which is preliminary data.</text>
</comment>
<dbReference type="EMBL" id="JADGIZ020000039">
    <property type="protein sequence ID" value="KAL2913949.1"/>
    <property type="molecule type" value="Genomic_DNA"/>
</dbReference>
<sequence>MALDGQLIVYLVPRPGTRLAERLAEFSAASAGECPNEAHLYPPHVSLTGFFAAAGASGADAVADELDAGADAHVHAGAQQAAVRGPLVAKNNAVVLLPVDHTAPLLEWLRACRTRLVARGVVFDGDAAAVSATATPPAGPFETSAGRSDAGMRIKRGDHLSLAYLGHHLRLPGRDGAMLGLSPDQIQRLHKLAVAMITDDDTRDARWDVVLLRMDRQSMHLGVPHAFTELRRWSLGA</sequence>
<organism evidence="1 2">
    <name type="scientific">Polyrhizophydium stewartii</name>
    <dbReference type="NCBI Taxonomy" id="2732419"/>
    <lineage>
        <taxon>Eukaryota</taxon>
        <taxon>Fungi</taxon>
        <taxon>Fungi incertae sedis</taxon>
        <taxon>Chytridiomycota</taxon>
        <taxon>Chytridiomycota incertae sedis</taxon>
        <taxon>Chytridiomycetes</taxon>
        <taxon>Rhizophydiales</taxon>
        <taxon>Rhizophydiales incertae sedis</taxon>
        <taxon>Polyrhizophydium</taxon>
    </lineage>
</organism>
<reference evidence="1 2" key="1">
    <citation type="submission" date="2023-09" db="EMBL/GenBank/DDBJ databases">
        <title>Pangenome analysis of Batrachochytrium dendrobatidis and related Chytrids.</title>
        <authorList>
            <person name="Yacoub M.N."/>
            <person name="Stajich J.E."/>
            <person name="James T.Y."/>
        </authorList>
    </citation>
    <scope>NUCLEOTIDE SEQUENCE [LARGE SCALE GENOMIC DNA]</scope>
    <source>
        <strain evidence="1 2">JEL0888</strain>
    </source>
</reference>
<name>A0ABR4N381_9FUNG</name>
<keyword evidence="2" id="KW-1185">Reference proteome</keyword>
<protein>
    <submittedName>
        <fullName evidence="1">Uncharacterized protein</fullName>
    </submittedName>
</protein>
<evidence type="ECO:0000313" key="2">
    <source>
        <dbReference type="Proteomes" id="UP001527925"/>
    </source>
</evidence>
<proteinExistence type="predicted"/>
<accession>A0ABR4N381</accession>